<evidence type="ECO:0000256" key="1">
    <source>
        <dbReference type="ARBA" id="ARBA00022737"/>
    </source>
</evidence>
<evidence type="ECO:0000259" key="4">
    <source>
        <dbReference type="Pfam" id="PF16669"/>
    </source>
</evidence>
<feature type="repeat" description="TPR" evidence="3">
    <location>
        <begin position="104"/>
        <end position="137"/>
    </location>
</feature>
<dbReference type="Gene3D" id="1.25.40.10">
    <property type="entry name" value="Tetratricopeptide repeat domain"/>
    <property type="match status" value="1"/>
</dbReference>
<dbReference type="Pfam" id="PF16669">
    <property type="entry name" value="TTC5_OB"/>
    <property type="match status" value="1"/>
</dbReference>
<evidence type="ECO:0000256" key="2">
    <source>
        <dbReference type="ARBA" id="ARBA00022803"/>
    </source>
</evidence>
<dbReference type="Proteomes" id="UP000594262">
    <property type="component" value="Unplaced"/>
</dbReference>
<sequence>MGDSGSNENKDDVLHKAKDLVVKLYEYRDEYLLNNDIEKAIDKPNDVKEKAKEALCELDSLQLSISEKAIFFGLRGKILNISQDYDSRAAECLSKALKLNPNLIDAWNELGESYWKNKDIDAAYNCFTQANSKEKNKVSLRNLSMVQRQIGKDFESKIKNIKESVTTAKQAVSLDVTDGKSWFILGNAYLSCFFSTGQNPSDIKQAMVAYSRAEKDKCSQVNPDLHYNKAVAFKYEEDFPNAMKGYEMARKLDPEWDQPKEELADLKKRLKASVELTRNKAGLKPKRVQTLLNAFKDTDYGPYQTGVYTSPLNNKIELTRTKFEELNAGRNPNKVACGKVVAMVPVTDSFPFPCILMDASSDCIVVSVFNLANGKGLLLGDTVAIPEPFVQNNAFSIENEELSFKSIRVDNPIVLVVNRRKVGPERLQYGQLSFINKSE</sequence>
<evidence type="ECO:0000256" key="3">
    <source>
        <dbReference type="PROSITE-ProRule" id="PRU00339"/>
    </source>
</evidence>
<dbReference type="InterPro" id="IPR032076">
    <property type="entry name" value="TTC5_OB"/>
</dbReference>
<protein>
    <recommendedName>
        <fullName evidence="4">Tetratricopeptide repeat protein 5 OB fold domain-containing protein</fullName>
    </recommendedName>
</protein>
<keyword evidence="6" id="KW-1185">Reference proteome</keyword>
<dbReference type="InterPro" id="IPR019734">
    <property type="entry name" value="TPR_rpt"/>
</dbReference>
<accession>A0A7M5TXQ8</accession>
<dbReference type="PANTHER" id="PTHR15704">
    <property type="entry name" value="SUPERKILLER 3 PROTEIN-RELATED"/>
    <property type="match status" value="1"/>
</dbReference>
<dbReference type="SUPFAM" id="SSF48452">
    <property type="entry name" value="TPR-like"/>
    <property type="match status" value="1"/>
</dbReference>
<keyword evidence="1" id="KW-0677">Repeat</keyword>
<feature type="domain" description="Tetratricopeptide repeat protein 5 OB fold" evidence="4">
    <location>
        <begin position="318"/>
        <end position="427"/>
    </location>
</feature>
<organism evidence="5 6">
    <name type="scientific">Clytia hemisphaerica</name>
    <dbReference type="NCBI Taxonomy" id="252671"/>
    <lineage>
        <taxon>Eukaryota</taxon>
        <taxon>Metazoa</taxon>
        <taxon>Cnidaria</taxon>
        <taxon>Hydrozoa</taxon>
        <taxon>Hydroidolina</taxon>
        <taxon>Leptothecata</taxon>
        <taxon>Obeliida</taxon>
        <taxon>Clytiidae</taxon>
        <taxon>Clytia</taxon>
    </lineage>
</organism>
<dbReference type="InterPro" id="IPR039226">
    <property type="entry name" value="Ski3/TTC37"/>
</dbReference>
<dbReference type="RefSeq" id="XP_066927088.1">
    <property type="nucleotide sequence ID" value="XM_067070987.1"/>
</dbReference>
<name>A0A7M5TXQ8_9CNID</name>
<evidence type="ECO:0000313" key="6">
    <source>
        <dbReference type="Proteomes" id="UP000594262"/>
    </source>
</evidence>
<keyword evidence="2 3" id="KW-0802">TPR repeat</keyword>
<evidence type="ECO:0000313" key="5">
    <source>
        <dbReference type="EnsemblMetazoa" id="CLYHEMP003239.1"/>
    </source>
</evidence>
<proteinExistence type="predicted"/>
<dbReference type="Gene3D" id="2.40.50.550">
    <property type="match status" value="1"/>
</dbReference>
<dbReference type="PROSITE" id="PS50005">
    <property type="entry name" value="TPR"/>
    <property type="match status" value="1"/>
</dbReference>
<dbReference type="SMART" id="SM00028">
    <property type="entry name" value="TPR"/>
    <property type="match status" value="3"/>
</dbReference>
<dbReference type="EnsemblMetazoa" id="CLYHEMT003239.1">
    <property type="protein sequence ID" value="CLYHEMP003239.1"/>
    <property type="gene ID" value="CLYHEMG003239"/>
</dbReference>
<dbReference type="Pfam" id="PF13414">
    <property type="entry name" value="TPR_11"/>
    <property type="match status" value="1"/>
</dbReference>
<dbReference type="AlphaFoldDB" id="A0A7M5TXQ8"/>
<dbReference type="GeneID" id="136814441"/>
<dbReference type="GO" id="GO:0006401">
    <property type="term" value="P:RNA catabolic process"/>
    <property type="evidence" value="ECO:0007669"/>
    <property type="project" value="InterPro"/>
</dbReference>
<dbReference type="GO" id="GO:0055087">
    <property type="term" value="C:Ski complex"/>
    <property type="evidence" value="ECO:0007669"/>
    <property type="project" value="InterPro"/>
</dbReference>
<dbReference type="OrthoDB" id="423589at2759"/>
<dbReference type="PANTHER" id="PTHR15704:SF7">
    <property type="entry name" value="SUPERKILLER COMPLEX PROTEIN 3"/>
    <property type="match status" value="1"/>
</dbReference>
<reference evidence="5" key="1">
    <citation type="submission" date="2021-01" db="UniProtKB">
        <authorList>
            <consortium name="EnsemblMetazoa"/>
        </authorList>
    </citation>
    <scope>IDENTIFICATION</scope>
</reference>
<dbReference type="InterPro" id="IPR038645">
    <property type="entry name" value="TTC5_OB_sf"/>
</dbReference>
<dbReference type="InterPro" id="IPR011990">
    <property type="entry name" value="TPR-like_helical_dom_sf"/>
</dbReference>